<feature type="signal peptide" evidence="1">
    <location>
        <begin position="1"/>
        <end position="17"/>
    </location>
</feature>
<comment type="caution">
    <text evidence="3">The sequence shown here is derived from an EMBL/GenBank/DDBJ whole genome shotgun (WGS) entry which is preliminary data.</text>
</comment>
<keyword evidence="1" id="KW-0732">Signal</keyword>
<dbReference type="RefSeq" id="WP_283426345.1">
    <property type="nucleotide sequence ID" value="NZ_FXTY01000004.1"/>
</dbReference>
<dbReference type="InterPro" id="IPR001638">
    <property type="entry name" value="Solute-binding_3/MltF_N"/>
</dbReference>
<reference evidence="3 4" key="1">
    <citation type="submission" date="2017-05" db="EMBL/GenBank/DDBJ databases">
        <authorList>
            <person name="Varghese N."/>
            <person name="Submissions S."/>
        </authorList>
    </citation>
    <scope>NUCLEOTIDE SEQUENCE [LARGE SCALE GENOMIC DNA]</scope>
    <source>
        <strain evidence="3 4">DSM 29734</strain>
    </source>
</reference>
<keyword evidence="4" id="KW-1185">Reference proteome</keyword>
<dbReference type="PANTHER" id="PTHR38834">
    <property type="entry name" value="PERIPLASMIC SUBSTRATE BINDING PROTEIN FAMILY 3"/>
    <property type="match status" value="1"/>
</dbReference>
<feature type="chain" id="PRO_5046563957" evidence="1">
    <location>
        <begin position="18"/>
        <end position="233"/>
    </location>
</feature>
<accession>A0ABY1P335</accession>
<evidence type="ECO:0000313" key="3">
    <source>
        <dbReference type="EMBL" id="SMP23689.1"/>
    </source>
</evidence>
<protein>
    <submittedName>
        <fullName evidence="3">Amino acid ABC transporter substrate-binding protein, PAAT family</fullName>
    </submittedName>
</protein>
<dbReference type="Pfam" id="PF00497">
    <property type="entry name" value="SBP_bac_3"/>
    <property type="match status" value="1"/>
</dbReference>
<dbReference type="SUPFAM" id="SSF53850">
    <property type="entry name" value="Periplasmic binding protein-like II"/>
    <property type="match status" value="1"/>
</dbReference>
<sequence>MKTFVCAALMLPTVVTADGASVSFLTEDYAPYSWMADGQAKGHAIDLINEVAERAALSHTVEITKWTRAIALAEKDASTCVFSTARTAEREDKFQWAGPMYVEGMYLIQNAGTNGEVTSLEQALTKSIGTQVGDFTVDLLEELGAAKVDAAPDLDKTMKKLAAGRLDYVILGQESANALTAADAGLEIAMEVSRDEYFIACSHDTPAAVVAEIDAAMDSLMTDGTQAEIVSRY</sequence>
<evidence type="ECO:0000313" key="4">
    <source>
        <dbReference type="Proteomes" id="UP001157961"/>
    </source>
</evidence>
<dbReference type="Gene3D" id="3.40.190.10">
    <property type="entry name" value="Periplasmic binding protein-like II"/>
    <property type="match status" value="2"/>
</dbReference>
<evidence type="ECO:0000256" key="1">
    <source>
        <dbReference type="SAM" id="SignalP"/>
    </source>
</evidence>
<feature type="domain" description="Solute-binding protein family 3/N-terminal" evidence="2">
    <location>
        <begin position="21"/>
        <end position="232"/>
    </location>
</feature>
<organism evidence="3 4">
    <name type="scientific">Shimia sagamensis</name>
    <dbReference type="NCBI Taxonomy" id="1566352"/>
    <lineage>
        <taxon>Bacteria</taxon>
        <taxon>Pseudomonadati</taxon>
        <taxon>Pseudomonadota</taxon>
        <taxon>Alphaproteobacteria</taxon>
        <taxon>Rhodobacterales</taxon>
        <taxon>Roseobacteraceae</taxon>
    </lineage>
</organism>
<dbReference type="SMART" id="SM00062">
    <property type="entry name" value="PBPb"/>
    <property type="match status" value="1"/>
</dbReference>
<name>A0ABY1P335_9RHOB</name>
<dbReference type="EMBL" id="FXTY01000004">
    <property type="protein sequence ID" value="SMP23689.1"/>
    <property type="molecule type" value="Genomic_DNA"/>
</dbReference>
<evidence type="ECO:0000259" key="2">
    <source>
        <dbReference type="SMART" id="SM00062"/>
    </source>
</evidence>
<dbReference type="PANTHER" id="PTHR38834:SF3">
    <property type="entry name" value="SOLUTE-BINDING PROTEIN FAMILY 3_N-TERMINAL DOMAIN-CONTAINING PROTEIN"/>
    <property type="match status" value="1"/>
</dbReference>
<proteinExistence type="predicted"/>
<gene>
    <name evidence="3" type="ORF">SAMN06265373_104405</name>
</gene>
<dbReference type="Proteomes" id="UP001157961">
    <property type="component" value="Unassembled WGS sequence"/>
</dbReference>